<evidence type="ECO:0000313" key="7">
    <source>
        <dbReference type="EMBL" id="GIQ71249.1"/>
    </source>
</evidence>
<evidence type="ECO:0000256" key="3">
    <source>
        <dbReference type="ARBA" id="ARBA00022989"/>
    </source>
</evidence>
<feature type="transmembrane region" description="Helical" evidence="5">
    <location>
        <begin position="61"/>
        <end position="81"/>
    </location>
</feature>
<dbReference type="EMBL" id="BOVK01000075">
    <property type="protein sequence ID" value="GIQ71249.1"/>
    <property type="molecule type" value="Genomic_DNA"/>
</dbReference>
<feature type="transmembrane region" description="Helical" evidence="5">
    <location>
        <begin position="356"/>
        <end position="378"/>
    </location>
</feature>
<organism evidence="7 8">
    <name type="scientific">Xylanibacillus composti</name>
    <dbReference type="NCBI Taxonomy" id="1572762"/>
    <lineage>
        <taxon>Bacteria</taxon>
        <taxon>Bacillati</taxon>
        <taxon>Bacillota</taxon>
        <taxon>Bacilli</taxon>
        <taxon>Bacillales</taxon>
        <taxon>Paenibacillaceae</taxon>
        <taxon>Xylanibacillus</taxon>
    </lineage>
</organism>
<keyword evidence="3 5" id="KW-1133">Transmembrane helix</keyword>
<dbReference type="InterPro" id="IPR007016">
    <property type="entry name" value="O-antigen_ligase-rel_domated"/>
</dbReference>
<reference evidence="7" key="1">
    <citation type="submission" date="2021-04" db="EMBL/GenBank/DDBJ databases">
        <title>Draft genome sequence of Xylanibacillus composti strain K13.</title>
        <authorList>
            <person name="Uke A."/>
            <person name="Chhe C."/>
            <person name="Baramee S."/>
            <person name="Kosugi A."/>
        </authorList>
    </citation>
    <scope>NUCLEOTIDE SEQUENCE</scope>
    <source>
        <strain evidence="7">K13</strain>
    </source>
</reference>
<dbReference type="PANTHER" id="PTHR37422:SF17">
    <property type="entry name" value="O-ANTIGEN LIGASE"/>
    <property type="match status" value="1"/>
</dbReference>
<dbReference type="Pfam" id="PF04932">
    <property type="entry name" value="Wzy_C"/>
    <property type="match status" value="1"/>
</dbReference>
<sequence length="406" mass="47000">MNRVTTDKLYEKLVVYITLISLFLSIETIYKSYNGLLIAITLNVIVFILISIIHLKMRYKYNLIIFSLLLMYLLWLIITGLSNNGNTVVFDLVHWVYLILFIVTLPSLNDDLSRNIVILKKVGFVFLLFAIIFLVLNFSHITFGVNLLSNSNKLLLNELLYNINIDGYIIFYSTVIWTVMFYIYKNKSYLVYALISLLILLISGVRAAIMGYIVFVLTNILLSQYKKKSSTKLKIIVIIIFIPLIIILMSLVMIDHIKEIEFLELDKISSGRFSIWGQSIELILEKPYVGHGMRGWGEVLGSNQDHWNPHNFVLTIILSYGFIGFTIYMLLFSYIIFKALSIYKSIKDISLKEKMLINLISINFSQLCLFITNVGFYGSYNLESIFYMVFLTIMLNIIFKYKLGDA</sequence>
<feature type="transmembrane region" description="Helical" evidence="5">
    <location>
        <begin position="235"/>
        <end position="254"/>
    </location>
</feature>
<evidence type="ECO:0000259" key="6">
    <source>
        <dbReference type="Pfam" id="PF04932"/>
    </source>
</evidence>
<evidence type="ECO:0000256" key="1">
    <source>
        <dbReference type="ARBA" id="ARBA00004141"/>
    </source>
</evidence>
<comment type="caution">
    <text evidence="7">The sequence shown here is derived from an EMBL/GenBank/DDBJ whole genome shotgun (WGS) entry which is preliminary data.</text>
</comment>
<dbReference type="AlphaFoldDB" id="A0A8J4H5L7"/>
<name>A0A8J4H5L7_9BACL</name>
<dbReference type="PANTHER" id="PTHR37422">
    <property type="entry name" value="TEICHURONIC ACID BIOSYNTHESIS PROTEIN TUAE"/>
    <property type="match status" value="1"/>
</dbReference>
<dbReference type="InterPro" id="IPR051533">
    <property type="entry name" value="WaaL-like"/>
</dbReference>
<evidence type="ECO:0000256" key="2">
    <source>
        <dbReference type="ARBA" id="ARBA00022692"/>
    </source>
</evidence>
<feature type="transmembrane region" description="Helical" evidence="5">
    <location>
        <begin position="312"/>
        <end position="336"/>
    </location>
</feature>
<feature type="transmembrane region" description="Helical" evidence="5">
    <location>
        <begin position="88"/>
        <end position="105"/>
    </location>
</feature>
<keyword evidence="4 5" id="KW-0472">Membrane</keyword>
<evidence type="ECO:0000313" key="8">
    <source>
        <dbReference type="Proteomes" id="UP000677918"/>
    </source>
</evidence>
<proteinExistence type="predicted"/>
<accession>A0A8J4H5L7</accession>
<feature type="transmembrane region" description="Helical" evidence="5">
    <location>
        <begin position="125"/>
        <end position="148"/>
    </location>
</feature>
<protein>
    <recommendedName>
        <fullName evidence="6">O-antigen ligase-related domain-containing protein</fullName>
    </recommendedName>
</protein>
<dbReference type="Proteomes" id="UP000677918">
    <property type="component" value="Unassembled WGS sequence"/>
</dbReference>
<dbReference type="GO" id="GO:0016020">
    <property type="term" value="C:membrane"/>
    <property type="evidence" value="ECO:0007669"/>
    <property type="project" value="UniProtKB-SubCell"/>
</dbReference>
<comment type="subcellular location">
    <subcellularLocation>
        <location evidence="1">Membrane</location>
        <topology evidence="1">Multi-pass membrane protein</topology>
    </subcellularLocation>
</comment>
<feature type="transmembrane region" description="Helical" evidence="5">
    <location>
        <begin position="37"/>
        <end position="55"/>
    </location>
</feature>
<keyword evidence="8" id="KW-1185">Reference proteome</keyword>
<feature type="transmembrane region" description="Helical" evidence="5">
    <location>
        <begin position="384"/>
        <end position="403"/>
    </location>
</feature>
<evidence type="ECO:0000256" key="4">
    <source>
        <dbReference type="ARBA" id="ARBA00023136"/>
    </source>
</evidence>
<feature type="transmembrane region" description="Helical" evidence="5">
    <location>
        <begin position="13"/>
        <end position="30"/>
    </location>
</feature>
<keyword evidence="2 5" id="KW-0812">Transmembrane</keyword>
<evidence type="ECO:0000256" key="5">
    <source>
        <dbReference type="SAM" id="Phobius"/>
    </source>
</evidence>
<dbReference type="RefSeq" id="WP_213414045.1">
    <property type="nucleotide sequence ID" value="NZ_BOVK01000075.1"/>
</dbReference>
<gene>
    <name evidence="7" type="ORF">XYCOK13_40730</name>
</gene>
<feature type="transmembrane region" description="Helical" evidence="5">
    <location>
        <begin position="190"/>
        <end position="223"/>
    </location>
</feature>
<feature type="domain" description="O-antigen ligase-related" evidence="6">
    <location>
        <begin position="192"/>
        <end position="329"/>
    </location>
</feature>
<feature type="transmembrane region" description="Helical" evidence="5">
    <location>
        <begin position="160"/>
        <end position="184"/>
    </location>
</feature>